<dbReference type="InterPro" id="IPR006642">
    <property type="entry name" value="Rad18_UBZ4"/>
</dbReference>
<evidence type="ECO:0000256" key="12">
    <source>
        <dbReference type="PROSITE-ProRule" id="PRU01256"/>
    </source>
</evidence>
<dbReference type="Gene3D" id="1.20.120.1750">
    <property type="match status" value="1"/>
</dbReference>
<evidence type="ECO:0000256" key="3">
    <source>
        <dbReference type="ARBA" id="ARBA00022679"/>
    </source>
</evidence>
<dbReference type="InterPro" id="IPR002867">
    <property type="entry name" value="IBR_dom"/>
</dbReference>
<dbReference type="SUPFAM" id="SSF48403">
    <property type="entry name" value="Ankyrin repeat"/>
    <property type="match status" value="1"/>
</dbReference>
<dbReference type="SMART" id="SM00248">
    <property type="entry name" value="ANK"/>
    <property type="match status" value="7"/>
</dbReference>
<dbReference type="Pfam" id="PF12796">
    <property type="entry name" value="Ank_2"/>
    <property type="match status" value="1"/>
</dbReference>
<dbReference type="GO" id="GO:0016567">
    <property type="term" value="P:protein ubiquitination"/>
    <property type="evidence" value="ECO:0007669"/>
    <property type="project" value="InterPro"/>
</dbReference>
<dbReference type="Pfam" id="PF22191">
    <property type="entry name" value="IBR_1"/>
    <property type="match status" value="1"/>
</dbReference>
<evidence type="ECO:0000256" key="13">
    <source>
        <dbReference type="SAM" id="MobiDB-lite"/>
    </source>
</evidence>
<evidence type="ECO:0000256" key="5">
    <source>
        <dbReference type="ARBA" id="ARBA00022737"/>
    </source>
</evidence>
<keyword evidence="8" id="KW-0833">Ubl conjugation pathway</keyword>
<dbReference type="SUPFAM" id="SSF57850">
    <property type="entry name" value="RING/U-box"/>
    <property type="match status" value="3"/>
</dbReference>
<feature type="repeat" description="ANK" evidence="11">
    <location>
        <begin position="411"/>
        <end position="443"/>
    </location>
</feature>
<keyword evidence="11" id="KW-0040">ANK repeat</keyword>
<evidence type="ECO:0000256" key="8">
    <source>
        <dbReference type="ARBA" id="ARBA00022786"/>
    </source>
</evidence>
<evidence type="ECO:0000259" key="14">
    <source>
        <dbReference type="PROSITE" id="PS51873"/>
    </source>
</evidence>
<keyword evidence="3" id="KW-0808">Transferase</keyword>
<dbReference type="GO" id="GO:0003677">
    <property type="term" value="F:DNA binding"/>
    <property type="evidence" value="ECO:0007669"/>
    <property type="project" value="InterPro"/>
</dbReference>
<feature type="domain" description="RING-type" evidence="14">
    <location>
        <begin position="882"/>
        <end position="1111"/>
    </location>
</feature>
<feature type="compositionally biased region" description="Basic and acidic residues" evidence="13">
    <location>
        <begin position="583"/>
        <end position="598"/>
    </location>
</feature>
<dbReference type="Pfam" id="PF01485">
    <property type="entry name" value="IBR"/>
    <property type="match status" value="1"/>
</dbReference>
<dbReference type="InterPro" id="IPR031127">
    <property type="entry name" value="E3_UB_ligase_RBR"/>
</dbReference>
<evidence type="ECO:0000256" key="9">
    <source>
        <dbReference type="ARBA" id="ARBA00022833"/>
    </source>
</evidence>
<dbReference type="CDD" id="cd20346">
    <property type="entry name" value="BRcat_RBR_ANKIB1"/>
    <property type="match status" value="1"/>
</dbReference>
<keyword evidence="5" id="KW-0677">Repeat</keyword>
<feature type="compositionally biased region" description="Low complexity" evidence="13">
    <location>
        <begin position="713"/>
        <end position="726"/>
    </location>
</feature>
<dbReference type="InterPro" id="IPR013083">
    <property type="entry name" value="Znf_RING/FYVE/PHD"/>
</dbReference>
<evidence type="ECO:0000256" key="11">
    <source>
        <dbReference type="PROSITE-ProRule" id="PRU00023"/>
    </source>
</evidence>
<dbReference type="PROSITE" id="PS50297">
    <property type="entry name" value="ANK_REP_REGION"/>
    <property type="match status" value="1"/>
</dbReference>
<dbReference type="CDD" id="cd16773">
    <property type="entry name" value="RING-HC_RBR_TRIAD1"/>
    <property type="match status" value="1"/>
</dbReference>
<dbReference type="PROSITE" id="PS51873">
    <property type="entry name" value="TRIAD"/>
    <property type="match status" value="1"/>
</dbReference>
<name>A0A7S1CCK8_9STRA</name>
<dbReference type="PROSITE" id="PS51908">
    <property type="entry name" value="ZF_UBZ4"/>
    <property type="match status" value="1"/>
</dbReference>
<dbReference type="PANTHER" id="PTHR11685">
    <property type="entry name" value="RBR FAMILY RING FINGER AND IBR DOMAIN-CONTAINING"/>
    <property type="match status" value="1"/>
</dbReference>
<feature type="compositionally biased region" description="Basic and acidic residues" evidence="13">
    <location>
        <begin position="691"/>
        <end position="705"/>
    </location>
</feature>
<feature type="region of interest" description="Disordered" evidence="13">
    <location>
        <begin position="647"/>
        <end position="740"/>
    </location>
</feature>
<evidence type="ECO:0000256" key="1">
    <source>
        <dbReference type="ARBA" id="ARBA00001798"/>
    </source>
</evidence>
<keyword evidence="10 12" id="KW-0234">DNA repair</keyword>
<evidence type="ECO:0000256" key="6">
    <source>
        <dbReference type="ARBA" id="ARBA00022763"/>
    </source>
</evidence>
<keyword evidence="6 12" id="KW-0227">DNA damage</keyword>
<dbReference type="SMART" id="SM00647">
    <property type="entry name" value="IBR"/>
    <property type="match status" value="2"/>
</dbReference>
<protein>
    <recommendedName>
        <fullName evidence="2">RBR-type E3 ubiquitin transferase</fullName>
        <ecNumber evidence="2">2.3.2.31</ecNumber>
    </recommendedName>
</protein>
<evidence type="ECO:0000313" key="16">
    <source>
        <dbReference type="EMBL" id="CAD8915640.1"/>
    </source>
</evidence>
<feature type="region of interest" description="Disordered" evidence="13">
    <location>
        <begin position="557"/>
        <end position="601"/>
    </location>
</feature>
<evidence type="ECO:0000256" key="2">
    <source>
        <dbReference type="ARBA" id="ARBA00012251"/>
    </source>
</evidence>
<dbReference type="InterPro" id="IPR036770">
    <property type="entry name" value="Ankyrin_rpt-contain_sf"/>
</dbReference>
<gene>
    <name evidence="16" type="ORF">BSP0115_LOCUS8897</name>
</gene>
<organism evidence="16">
    <name type="scientific">Bicosoecida sp. CB-2014</name>
    <dbReference type="NCBI Taxonomy" id="1486930"/>
    <lineage>
        <taxon>Eukaryota</taxon>
        <taxon>Sar</taxon>
        <taxon>Stramenopiles</taxon>
        <taxon>Bigyra</taxon>
        <taxon>Opalozoa</taxon>
        <taxon>Bicosoecida</taxon>
    </lineage>
</organism>
<dbReference type="InterPro" id="IPR044066">
    <property type="entry name" value="TRIAD_supradom"/>
</dbReference>
<evidence type="ECO:0000256" key="10">
    <source>
        <dbReference type="ARBA" id="ARBA00023204"/>
    </source>
</evidence>
<feature type="domain" description="UBZ4-type" evidence="15">
    <location>
        <begin position="1"/>
        <end position="28"/>
    </location>
</feature>
<evidence type="ECO:0000259" key="15">
    <source>
        <dbReference type="PROSITE" id="PS51908"/>
    </source>
</evidence>
<accession>A0A7S1CCK8</accession>
<dbReference type="PROSITE" id="PS50088">
    <property type="entry name" value="ANK_REPEAT"/>
    <property type="match status" value="1"/>
</dbReference>
<reference evidence="16" key="1">
    <citation type="submission" date="2021-01" db="EMBL/GenBank/DDBJ databases">
        <authorList>
            <person name="Corre E."/>
            <person name="Pelletier E."/>
            <person name="Niang G."/>
            <person name="Scheremetjew M."/>
            <person name="Finn R."/>
            <person name="Kale V."/>
            <person name="Holt S."/>
            <person name="Cochrane G."/>
            <person name="Meng A."/>
            <person name="Brown T."/>
            <person name="Cohen L."/>
        </authorList>
    </citation>
    <scope>NUCLEOTIDE SEQUENCE</scope>
    <source>
        <strain evidence="16">Ms1</strain>
    </source>
</reference>
<proteinExistence type="predicted"/>
<dbReference type="EMBL" id="HBFS01013032">
    <property type="protein sequence ID" value="CAD8915640.1"/>
    <property type="molecule type" value="Transcribed_RNA"/>
</dbReference>
<dbReference type="GO" id="GO:0008270">
    <property type="term" value="F:zinc ion binding"/>
    <property type="evidence" value="ECO:0007669"/>
    <property type="project" value="UniProtKB-KW"/>
</dbReference>
<dbReference type="GO" id="GO:0061630">
    <property type="term" value="F:ubiquitin protein ligase activity"/>
    <property type="evidence" value="ECO:0007669"/>
    <property type="project" value="UniProtKB-EC"/>
</dbReference>
<keyword evidence="4" id="KW-0479">Metal-binding</keyword>
<keyword evidence="9" id="KW-0862">Zinc</keyword>
<dbReference type="InterPro" id="IPR002110">
    <property type="entry name" value="Ankyrin_rpt"/>
</dbReference>
<keyword evidence="7 12" id="KW-0863">Zinc-finger</keyword>
<dbReference type="Gene3D" id="3.30.40.10">
    <property type="entry name" value="Zinc/RING finger domain, C3HC4 (zinc finger)"/>
    <property type="match status" value="1"/>
</dbReference>
<dbReference type="Gene3D" id="1.25.40.20">
    <property type="entry name" value="Ankyrin repeat-containing domain"/>
    <property type="match status" value="2"/>
</dbReference>
<sequence>MEACPICGREFPRSRIERHANECLDDLTARNIEEAVPAPPPSRAPRRLRRPSLLERVQNAGSRAPRLQRTPSRMLAPHPVRGVVLCSVLRAEALPMRAGFARARPSVQLTYEVHDGETSLAAAGPHPEWGCRAVEDVSTNMTYEFAWPVDEYFRKAAVDVDVLATPFARLGRKRTVAAGRLTLGEIVAAQDERLEESRAAEARGELSPMWWEQNVDPLARDVWVQLATRTRAGTTRPAGRILLRCEFVSTLDLRPMGPRGARAVHRAAAGGHAALVKVLAENRGEDLWQMTSDGLTALDLAAQGNTAGHLRVVRYISGQHTLDTLERLAGASGKGADGRPKRSSTPLHHACAGGCVAIVDALRVVRSWWTVRDIAGRTPFAVAAAEGNVDVIAMMMRTEMASARDPSVSDAGDTPLMQAASRGHARVVALLLDSGASPHAVNRRGESALGLASALPPSADATAVVRALIKAGARQEADDLGRLPVHRAAEAGNCDVLSILNPVDVDCRDVHSMTPRDYARRGDDASHSKATAWLAARSGNELAVEPDSAGERHAEATLPEMSTTSPEAVADAHDTGGSSESKSPLDRFGGDSDTKGSDVEVDFGIGEDDLYAYDDAVPGGRSMLTSRATTPALGTALLTASTASRDMAVGRADSGGSDERKASPSPQISARWGAAASAMLGAPPPPPPTALDRRGSGESKSDARPRSRRARRILAAARRAGAPKSGLGSGSSGAAPMPTADEKRDTLFASLIDYGNKEWRRRTFLDAVSVEGGTWRSAPPEASATVWQVVDRDDILRVRATCVQEVAVMTKTHQPAAAVVLAACGWDAAVLGNWFLDDYETAKRDAGVVPPDVAGAFQRWLGPIPSVGESADGSSAVDAISAEVECEVCMSDVPVAATYALGCGHTYCLECWSDHLTTFLDPSATQRPDEVVATSCMASGCPIVLDESDWRILLPPTRWQDFEDILIRSFVDARADLAWCPSACGRAVRILSDAGVIDGMDQGAAFVAADVQCSCGTRFCFQCGMNPHSPAGCDEYAQWNEDRFRLLDAENYRFLMQRFKRCPKCKAYTERNRGCNHMTCRCGHQWCFMCKGPWSDHGAATGGFYKCNIHSAQKKDMLEYEEYTERDLSKLKRRNREQAKREAEYTRLHARFETEAAAVDRAVERALAFEAEARELSLARQAAAQAALASTGSWRQGLSAAVAASGAAAAARMPRVFQDLLGLTAVGGAGVGAKQALPSWLRASELSSGIWADDLTAPATFSSPRVQRRSGASLTSAGRERESQEASLVLAEAQHREVVREALAVLAEAHRVRQWVYVHEFFAAGGPAVALTEFQHQQLAAAAEALDSLCHDSLPLMSLNVKEITRVTRLCRGAIGAVCGSIEDSVAMRPELRARGAQQRPE</sequence>
<dbReference type="GO" id="GO:0006281">
    <property type="term" value="P:DNA repair"/>
    <property type="evidence" value="ECO:0007669"/>
    <property type="project" value="UniProtKB-KW"/>
</dbReference>
<comment type="catalytic activity">
    <reaction evidence="1">
        <text>[E2 ubiquitin-conjugating enzyme]-S-ubiquitinyl-L-cysteine + [acceptor protein]-L-lysine = [E2 ubiquitin-conjugating enzyme]-L-cysteine + [acceptor protein]-N(6)-ubiquitinyl-L-lysine.</text>
        <dbReference type="EC" id="2.3.2.31"/>
    </reaction>
</comment>
<dbReference type="EC" id="2.3.2.31" evidence="2"/>
<evidence type="ECO:0000256" key="7">
    <source>
        <dbReference type="ARBA" id="ARBA00022771"/>
    </source>
</evidence>
<evidence type="ECO:0000256" key="4">
    <source>
        <dbReference type="ARBA" id="ARBA00022723"/>
    </source>
</evidence>